<proteinExistence type="inferred from homology"/>
<evidence type="ECO:0000256" key="5">
    <source>
        <dbReference type="ARBA" id="ARBA00022692"/>
    </source>
</evidence>
<dbReference type="Proteomes" id="UP001301653">
    <property type="component" value="Unassembled WGS sequence"/>
</dbReference>
<comment type="caution">
    <text evidence="8">The sequence shown here is derived from an EMBL/GenBank/DDBJ whole genome shotgun (WGS) entry which is preliminary data.</text>
</comment>
<comment type="similarity">
    <text evidence="2">Belongs to the outer membrane factor (OMF) (TC 1.B.17) family.</text>
</comment>
<evidence type="ECO:0000256" key="2">
    <source>
        <dbReference type="ARBA" id="ARBA00007613"/>
    </source>
</evidence>
<evidence type="ECO:0000256" key="3">
    <source>
        <dbReference type="ARBA" id="ARBA00022448"/>
    </source>
</evidence>
<dbReference type="InterPro" id="IPR051906">
    <property type="entry name" value="TolC-like"/>
</dbReference>
<evidence type="ECO:0000256" key="1">
    <source>
        <dbReference type="ARBA" id="ARBA00004442"/>
    </source>
</evidence>
<sequence length="570" mass="62275">MVVRRDALPRASVLAIALVALGIGVARADEEILQFDKVAPEDIARPPQHVRSRRDAIDEPLNAVAPRGGDAQQVIDAILEGVPPLRRPVVDEPVLVFQRAGEGGVSMDPPAAAPGREAVDTVASTAQSPALDLTYRPTVLGRVLPGDIVLPEQAMEHSERELRDIFQRVVGAALQMSPAVGRAMAEQSASLADVAEAKGQRYPQLEIGARSPFVNFGVPGKNTSTEQNLSIDMSMPVFDWGRLSKTIKSRNHMASAAEAALQAEMENLAYEATFNLIELGKQRLIVDISQRYVDRMSELVKMLEGIVAVDPGRVSELTQARSRLLNAEASRTSAVAKARDTEIALRKMVGDRPIPSLPAGKAWSIHLPDLQWLLAESQNHPSILQAQAQARSADLQADAVRSAALPQVNWIVGKTTAEGADGREPAWHTGLTLSWAAFRGGSNRASQRAARQRAEAGWHSAEQQVRDIEYRIRAANHDAGVLSARADLYRGLIVETNRVREAFYEQWYHLGRRTLLDVLSSESEHYNNQVAEVATRFDGYQAVIAQYATSGVLVRWLGNSVSGRMERPRP</sequence>
<dbReference type="Pfam" id="PF02321">
    <property type="entry name" value="OEP"/>
    <property type="match status" value="2"/>
</dbReference>
<dbReference type="Gene3D" id="1.20.1600.10">
    <property type="entry name" value="Outer membrane efflux proteins (OEP)"/>
    <property type="match status" value="1"/>
</dbReference>
<evidence type="ECO:0000313" key="8">
    <source>
        <dbReference type="EMBL" id="MEA5666801.1"/>
    </source>
</evidence>
<dbReference type="PANTHER" id="PTHR30026">
    <property type="entry name" value="OUTER MEMBRANE PROTEIN TOLC"/>
    <property type="match status" value="1"/>
</dbReference>
<reference evidence="8 9" key="1">
    <citation type="submission" date="2023-12" db="EMBL/GenBank/DDBJ databases">
        <title>Stenotrophomonas guangdongensis sp. nov., isolated from wilted pepper plants (Capsicum annuum).</title>
        <authorList>
            <person name="Qiu M."/>
            <person name="Li Y."/>
            <person name="Liu Q."/>
            <person name="Zhang X."/>
            <person name="Huang Y."/>
            <person name="Guo R."/>
            <person name="Hu M."/>
            <person name="Zhou J."/>
            <person name="Zhou X."/>
        </authorList>
    </citation>
    <scope>NUCLEOTIDE SEQUENCE [LARGE SCALE GENOMIC DNA]</scope>
    <source>
        <strain evidence="8 9">MH1</strain>
    </source>
</reference>
<dbReference type="RefSeq" id="WP_323438044.1">
    <property type="nucleotide sequence ID" value="NZ_JAYFUH010000061.1"/>
</dbReference>
<keyword evidence="7" id="KW-0998">Cell outer membrane</keyword>
<evidence type="ECO:0000256" key="4">
    <source>
        <dbReference type="ARBA" id="ARBA00022452"/>
    </source>
</evidence>
<evidence type="ECO:0000256" key="6">
    <source>
        <dbReference type="ARBA" id="ARBA00023136"/>
    </source>
</evidence>
<organism evidence="8 9">
    <name type="scientific">Stenotrophomonas capsici</name>
    <dbReference type="NCBI Taxonomy" id="3110230"/>
    <lineage>
        <taxon>Bacteria</taxon>
        <taxon>Pseudomonadati</taxon>
        <taxon>Pseudomonadota</taxon>
        <taxon>Gammaproteobacteria</taxon>
        <taxon>Lysobacterales</taxon>
        <taxon>Lysobacteraceae</taxon>
        <taxon>Stenotrophomonas</taxon>
    </lineage>
</organism>
<keyword evidence="9" id="KW-1185">Reference proteome</keyword>
<keyword evidence="3" id="KW-0813">Transport</keyword>
<accession>A0ABU5V0E4</accession>
<protein>
    <submittedName>
        <fullName evidence="8">TolC family protein</fullName>
    </submittedName>
</protein>
<keyword evidence="4" id="KW-1134">Transmembrane beta strand</keyword>
<evidence type="ECO:0000256" key="7">
    <source>
        <dbReference type="ARBA" id="ARBA00023237"/>
    </source>
</evidence>
<keyword evidence="6" id="KW-0472">Membrane</keyword>
<dbReference type="EMBL" id="JAYFUH010000061">
    <property type="protein sequence ID" value="MEA5666801.1"/>
    <property type="molecule type" value="Genomic_DNA"/>
</dbReference>
<comment type="subcellular location">
    <subcellularLocation>
        <location evidence="1">Cell outer membrane</location>
    </subcellularLocation>
</comment>
<gene>
    <name evidence="8" type="ORF">VA603_04525</name>
</gene>
<dbReference type="PANTHER" id="PTHR30026:SF22">
    <property type="entry name" value="OUTER MEMBRANE EFFLUX PROTEIN"/>
    <property type="match status" value="1"/>
</dbReference>
<evidence type="ECO:0000313" key="9">
    <source>
        <dbReference type="Proteomes" id="UP001301653"/>
    </source>
</evidence>
<keyword evidence="5" id="KW-0812">Transmembrane</keyword>
<dbReference type="InterPro" id="IPR003423">
    <property type="entry name" value="OMP_efflux"/>
</dbReference>
<name>A0ABU5V0E4_9GAMM</name>
<dbReference type="SUPFAM" id="SSF56954">
    <property type="entry name" value="Outer membrane efflux proteins (OEP)"/>
    <property type="match status" value="1"/>
</dbReference>